<proteinExistence type="predicted"/>
<dbReference type="Proteomes" id="UP000501690">
    <property type="component" value="Linkage Group LG10"/>
</dbReference>
<organism evidence="1 2">
    <name type="scientific">Vigna unguiculata</name>
    <name type="common">Cowpea</name>
    <dbReference type="NCBI Taxonomy" id="3917"/>
    <lineage>
        <taxon>Eukaryota</taxon>
        <taxon>Viridiplantae</taxon>
        <taxon>Streptophyta</taxon>
        <taxon>Embryophyta</taxon>
        <taxon>Tracheophyta</taxon>
        <taxon>Spermatophyta</taxon>
        <taxon>Magnoliopsida</taxon>
        <taxon>eudicotyledons</taxon>
        <taxon>Gunneridae</taxon>
        <taxon>Pentapetalae</taxon>
        <taxon>rosids</taxon>
        <taxon>fabids</taxon>
        <taxon>Fabales</taxon>
        <taxon>Fabaceae</taxon>
        <taxon>Papilionoideae</taxon>
        <taxon>50 kb inversion clade</taxon>
        <taxon>NPAAA clade</taxon>
        <taxon>indigoferoid/millettioid clade</taxon>
        <taxon>Phaseoleae</taxon>
        <taxon>Vigna</taxon>
    </lineage>
</organism>
<sequence>MEGGLVLVDIRRCSEKLEWFQAFMHRLVALAFPLGTNAVDVALRGCNGRLWVDYVAVLNGTRRMDLVLIRCVAVVLDRQAIAANSERYWTCAKQHLQAVTPEALSTWRHVSPAKRSRSALRMATWVKHVAFLELWLGMADEHEELLSCGSGWGVLPV</sequence>
<reference evidence="1 2" key="1">
    <citation type="submission" date="2019-04" db="EMBL/GenBank/DDBJ databases">
        <title>An improved genome assembly and genetic linkage map for asparagus bean, Vigna unguiculata ssp. sesquipedialis.</title>
        <authorList>
            <person name="Xia Q."/>
            <person name="Zhang R."/>
            <person name="Dong Y."/>
        </authorList>
    </citation>
    <scope>NUCLEOTIDE SEQUENCE [LARGE SCALE GENOMIC DNA]</scope>
    <source>
        <tissue evidence="1">Leaf</tissue>
    </source>
</reference>
<dbReference type="AlphaFoldDB" id="A0A4D6NEX9"/>
<name>A0A4D6NEX9_VIGUN</name>
<evidence type="ECO:0000313" key="2">
    <source>
        <dbReference type="Proteomes" id="UP000501690"/>
    </source>
</evidence>
<keyword evidence="2" id="KW-1185">Reference proteome</keyword>
<dbReference type="EMBL" id="CP039354">
    <property type="protein sequence ID" value="QCE10735.1"/>
    <property type="molecule type" value="Genomic_DNA"/>
</dbReference>
<evidence type="ECO:0000313" key="1">
    <source>
        <dbReference type="EMBL" id="QCE10735.1"/>
    </source>
</evidence>
<gene>
    <name evidence="1" type="ORF">DEO72_LG10g1966</name>
</gene>
<accession>A0A4D6NEX9</accession>
<protein>
    <submittedName>
        <fullName evidence="1">Uncharacterized protein</fullName>
    </submittedName>
</protein>